<feature type="coiled-coil region" evidence="1">
    <location>
        <begin position="141"/>
        <end position="198"/>
    </location>
</feature>
<name>A0AAV5JFQ6_9ROSI</name>
<dbReference type="Proteomes" id="UP001054252">
    <property type="component" value="Unassembled WGS sequence"/>
</dbReference>
<evidence type="ECO:0000313" key="3">
    <source>
        <dbReference type="EMBL" id="GKV11323.1"/>
    </source>
</evidence>
<proteinExistence type="predicted"/>
<keyword evidence="1" id="KW-0175">Coiled coil</keyword>
<feature type="compositionally biased region" description="Acidic residues" evidence="2">
    <location>
        <begin position="246"/>
        <end position="256"/>
    </location>
</feature>
<dbReference type="EMBL" id="BPVZ01000034">
    <property type="protein sequence ID" value="GKV11323.1"/>
    <property type="molecule type" value="Genomic_DNA"/>
</dbReference>
<reference evidence="3 4" key="1">
    <citation type="journal article" date="2021" name="Commun. Biol.">
        <title>The genome of Shorea leprosula (Dipterocarpaceae) highlights the ecological relevance of drought in aseasonal tropical rainforests.</title>
        <authorList>
            <person name="Ng K.K.S."/>
            <person name="Kobayashi M.J."/>
            <person name="Fawcett J.A."/>
            <person name="Hatakeyama M."/>
            <person name="Paape T."/>
            <person name="Ng C.H."/>
            <person name="Ang C.C."/>
            <person name="Tnah L.H."/>
            <person name="Lee C.T."/>
            <person name="Nishiyama T."/>
            <person name="Sese J."/>
            <person name="O'Brien M.J."/>
            <person name="Copetti D."/>
            <person name="Mohd Noor M.I."/>
            <person name="Ong R.C."/>
            <person name="Putra M."/>
            <person name="Sireger I.Z."/>
            <person name="Indrioko S."/>
            <person name="Kosugi Y."/>
            <person name="Izuno A."/>
            <person name="Isagi Y."/>
            <person name="Lee S.L."/>
            <person name="Shimizu K.K."/>
        </authorList>
    </citation>
    <scope>NUCLEOTIDE SEQUENCE [LARGE SCALE GENOMIC DNA]</scope>
    <source>
        <strain evidence="3">214</strain>
    </source>
</reference>
<evidence type="ECO:0000256" key="1">
    <source>
        <dbReference type="SAM" id="Coils"/>
    </source>
</evidence>
<feature type="region of interest" description="Disordered" evidence="2">
    <location>
        <begin position="246"/>
        <end position="291"/>
    </location>
</feature>
<dbReference type="AlphaFoldDB" id="A0AAV5JFQ6"/>
<keyword evidence="4" id="KW-1185">Reference proteome</keyword>
<comment type="caution">
    <text evidence="3">The sequence shown here is derived from an EMBL/GenBank/DDBJ whole genome shotgun (WGS) entry which is preliminary data.</text>
</comment>
<accession>A0AAV5JFQ6</accession>
<evidence type="ECO:0000313" key="4">
    <source>
        <dbReference type="Proteomes" id="UP001054252"/>
    </source>
</evidence>
<organism evidence="3 4">
    <name type="scientific">Rubroshorea leprosula</name>
    <dbReference type="NCBI Taxonomy" id="152421"/>
    <lineage>
        <taxon>Eukaryota</taxon>
        <taxon>Viridiplantae</taxon>
        <taxon>Streptophyta</taxon>
        <taxon>Embryophyta</taxon>
        <taxon>Tracheophyta</taxon>
        <taxon>Spermatophyta</taxon>
        <taxon>Magnoliopsida</taxon>
        <taxon>eudicotyledons</taxon>
        <taxon>Gunneridae</taxon>
        <taxon>Pentapetalae</taxon>
        <taxon>rosids</taxon>
        <taxon>malvids</taxon>
        <taxon>Malvales</taxon>
        <taxon>Dipterocarpaceae</taxon>
        <taxon>Rubroshorea</taxon>
    </lineage>
</organism>
<sequence>MAGVEGDGVPITVLEVEVRNERCYDVDADIVFEVREYESKFGTKDSLGYLVETYEISSRVLVRLAGVKESACSAPRDHWMLMYAHYLATGLRFPIPELLGGRGGEASEGRGDLVNIMYLTSLDCIKAAELYGLSALNEAEMDKFLSVCEQLQKEKDKLEKKNKEMQEALDEVVQEKEIRKMKEAMVELKKNVQLLVHNGMEEHITNFNNSILFDNIIKLRWDHDEEGHTDFPLNFDFEFVAVEEEEVEAEGAELEESQPPLPVEVHLVPSEEEQPPFSANQQPPQPPPSAE</sequence>
<protein>
    <submittedName>
        <fullName evidence="3">Uncharacterized protein</fullName>
    </submittedName>
</protein>
<gene>
    <name evidence="3" type="ORF">SLEP1_g22587</name>
</gene>
<evidence type="ECO:0000256" key="2">
    <source>
        <dbReference type="SAM" id="MobiDB-lite"/>
    </source>
</evidence>